<name>A0A397Y646_BRACM</name>
<dbReference type="InterPro" id="IPR025836">
    <property type="entry name" value="Zn_knuckle_CX2CX4HX4C"/>
</dbReference>
<feature type="region of interest" description="Disordered" evidence="1">
    <location>
        <begin position="434"/>
        <end position="460"/>
    </location>
</feature>
<dbReference type="Proteomes" id="UP000264353">
    <property type="component" value="Chromosome A9"/>
</dbReference>
<feature type="region of interest" description="Disordered" evidence="1">
    <location>
        <begin position="1"/>
        <end position="24"/>
    </location>
</feature>
<organism evidence="4 5">
    <name type="scientific">Brassica campestris</name>
    <name type="common">Field mustard</name>
    <dbReference type="NCBI Taxonomy" id="3711"/>
    <lineage>
        <taxon>Eukaryota</taxon>
        <taxon>Viridiplantae</taxon>
        <taxon>Streptophyta</taxon>
        <taxon>Embryophyta</taxon>
        <taxon>Tracheophyta</taxon>
        <taxon>Spermatophyta</taxon>
        <taxon>Magnoliopsida</taxon>
        <taxon>eudicotyledons</taxon>
        <taxon>Gunneridae</taxon>
        <taxon>Pentapetalae</taxon>
        <taxon>rosids</taxon>
        <taxon>malvids</taxon>
        <taxon>Brassicales</taxon>
        <taxon>Brassicaceae</taxon>
        <taxon>Brassiceae</taxon>
        <taxon>Brassica</taxon>
    </lineage>
</organism>
<dbReference type="Pfam" id="PF14111">
    <property type="entry name" value="DUF4283"/>
    <property type="match status" value="1"/>
</dbReference>
<feature type="domain" description="Zinc knuckle CX2CX4HX4C" evidence="3">
    <location>
        <begin position="173"/>
        <end position="216"/>
    </location>
</feature>
<reference evidence="4 5" key="1">
    <citation type="submission" date="2018-06" db="EMBL/GenBank/DDBJ databases">
        <title>WGS assembly of Brassica rapa FPsc.</title>
        <authorList>
            <person name="Bowman J."/>
            <person name="Kohchi T."/>
            <person name="Yamato K."/>
            <person name="Jenkins J."/>
            <person name="Shu S."/>
            <person name="Ishizaki K."/>
            <person name="Yamaoka S."/>
            <person name="Nishihama R."/>
            <person name="Nakamura Y."/>
            <person name="Berger F."/>
            <person name="Adam C."/>
            <person name="Aki S."/>
            <person name="Althoff F."/>
            <person name="Araki T."/>
            <person name="Arteaga-Vazquez M."/>
            <person name="Balasubrmanian S."/>
            <person name="Bauer D."/>
            <person name="Boehm C."/>
            <person name="Briginshaw L."/>
            <person name="Caballero-Perez J."/>
            <person name="Catarino B."/>
            <person name="Chen F."/>
            <person name="Chiyoda S."/>
            <person name="Chovatia M."/>
            <person name="Davies K."/>
            <person name="Delmans M."/>
            <person name="Demura T."/>
            <person name="Dierschke T."/>
            <person name="Dolan L."/>
            <person name="Dorantes-Acosta A."/>
            <person name="Eklund D."/>
            <person name="Florent S."/>
            <person name="Flores-Sandoval E."/>
            <person name="Fujiyama A."/>
            <person name="Fukuzawa H."/>
            <person name="Galik B."/>
            <person name="Grimanelli D."/>
            <person name="Grimwood J."/>
            <person name="Grossniklaus U."/>
            <person name="Hamada T."/>
            <person name="Haseloff J."/>
            <person name="Hetherington A."/>
            <person name="Higo A."/>
            <person name="Hirakawa Y."/>
            <person name="Hundley H."/>
            <person name="Ikeda Y."/>
            <person name="Inoue K."/>
            <person name="Inoue S."/>
            <person name="Ishida S."/>
            <person name="Jia Q."/>
            <person name="Kakita M."/>
            <person name="Kanazawa T."/>
            <person name="Kawai Y."/>
            <person name="Kawashima T."/>
            <person name="Kennedy M."/>
            <person name="Kinose K."/>
            <person name="Kinoshita T."/>
            <person name="Kohara Y."/>
            <person name="Koide E."/>
            <person name="Komatsu K."/>
            <person name="Kopischke S."/>
            <person name="Kubo M."/>
            <person name="Kyozuka J."/>
            <person name="Lagercrantz U."/>
            <person name="Lin S."/>
            <person name="Lindquist E."/>
            <person name="Lipzen A."/>
            <person name="Lu C."/>
            <person name="Luna E."/>
            <person name="Martienssen R."/>
            <person name="Minamino N."/>
            <person name="Mizutani M."/>
            <person name="Mizutani M."/>
            <person name="Mochizuki N."/>
            <person name="Monte I."/>
            <person name="Mosher R."/>
            <person name="Nagasaki H."/>
            <person name="Nakagami H."/>
            <person name="Naramoto S."/>
            <person name="Nishitani K."/>
            <person name="Ohtani M."/>
            <person name="Okamoto T."/>
            <person name="Okumura M."/>
            <person name="Phillips J."/>
            <person name="Pollak B."/>
            <person name="Reinders A."/>
            <person name="Roevekamp M."/>
            <person name="Sano R."/>
            <person name="Sawa S."/>
            <person name="Schmid M."/>
            <person name="Shirakawa M."/>
            <person name="Solano R."/>
            <person name="Spunde A."/>
            <person name="Suetsugu N."/>
            <person name="Sugano S."/>
            <person name="Sugiyama A."/>
            <person name="Sun R."/>
            <person name="Suzuki Y."/>
            <person name="Takenaka M."/>
            <person name="Takezawa D."/>
            <person name="Tomogane H."/>
            <person name="Tsuzuki M."/>
            <person name="Ueda T."/>
            <person name="Umeda M."/>
            <person name="Ward J."/>
            <person name="Watanabe Y."/>
            <person name="Yazaki K."/>
            <person name="Yokoyama R."/>
            <person name="Yoshitake Y."/>
            <person name="Yotsui I."/>
            <person name="Zachgo S."/>
            <person name="Schmutz J."/>
        </authorList>
    </citation>
    <scope>NUCLEOTIDE SEQUENCE [LARGE SCALE GENOMIC DNA]</scope>
    <source>
        <strain evidence="5">cv. B-3</strain>
    </source>
</reference>
<dbReference type="InterPro" id="IPR025558">
    <property type="entry name" value="DUF4283"/>
</dbReference>
<feature type="compositionally biased region" description="Polar residues" evidence="1">
    <location>
        <begin position="281"/>
        <end position="302"/>
    </location>
</feature>
<feature type="compositionally biased region" description="Low complexity" evidence="1">
    <location>
        <begin position="571"/>
        <end position="581"/>
    </location>
</feature>
<sequence>MANRLSRKDKEKWVAEPKRSTRRPPVQIPDINTNALIEENKLTLIGRVTNPSIQKTRALVDFFLQHWRVKGQITGRALGPHMFQFRFETEQDLQAILTKAPYHFKRWMLILQRWEPIVSDFFPAFISFWISIHGIPLHYWTEDALKAIGKELGPVEDFDEDNGRVRVKINGLKPLEMKLDISLPSGEIKQVELEYEDLQKHCFLCLSLSHEREDCPTSKARVNTRERPRQEHSVKVDQRHEYGRPSARERLSFSKESGTAPQRGAHTRSINSGRNEWRPVTTGTRATQPAHSQLSHTPSPCSQREDASLRRTEEENRKKSGEGSVPSQERRSALERISQIERRTPSPIHTYMPHSPSPRLHSDDVSLMRTAAKYRKKAGESSIPSQERRSALERLTQPEERTPLLQDGVPNAASGRLQEVNICYLEDTVSPNQAVGSNRPSGSKPPLVQDRVTHGGVHDRSPIRTLSENRFHVSLRLGPTLDPGLISEELRVLSNNVEDSDSPQLIRATDKGKGKVSTTQAQKKRKGNCPNQGVNLSTRKRRVTKVQSSPKRRTCALTAQQRGAKISTAGTTQPQTTIIPPSRRKGADFRSGPKPLP</sequence>
<dbReference type="AlphaFoldDB" id="A0A397Y646"/>
<evidence type="ECO:0000313" key="4">
    <source>
        <dbReference type="EMBL" id="RID47204.1"/>
    </source>
</evidence>
<feature type="region of interest" description="Disordered" evidence="1">
    <location>
        <begin position="215"/>
        <end position="397"/>
    </location>
</feature>
<feature type="compositionally biased region" description="Basic and acidic residues" evidence="1">
    <location>
        <begin position="1"/>
        <end position="19"/>
    </location>
</feature>
<dbReference type="PANTHER" id="PTHR31286:SF163">
    <property type="entry name" value="ZINC KNUCKLE CX2CX4HX4C DOMAIN-CONTAINING PROTEIN"/>
    <property type="match status" value="1"/>
</dbReference>
<evidence type="ECO:0000256" key="1">
    <source>
        <dbReference type="SAM" id="MobiDB-lite"/>
    </source>
</evidence>
<feature type="compositionally biased region" description="Basic and acidic residues" evidence="1">
    <location>
        <begin position="386"/>
        <end position="397"/>
    </location>
</feature>
<feature type="region of interest" description="Disordered" evidence="1">
    <location>
        <begin position="509"/>
        <end position="535"/>
    </location>
</feature>
<feature type="compositionally biased region" description="Basic and acidic residues" evidence="1">
    <location>
        <begin position="451"/>
        <end position="460"/>
    </location>
</feature>
<dbReference type="InterPro" id="IPR040256">
    <property type="entry name" value="At4g02000-like"/>
</dbReference>
<evidence type="ECO:0000259" key="3">
    <source>
        <dbReference type="Pfam" id="PF14392"/>
    </source>
</evidence>
<evidence type="ECO:0000259" key="2">
    <source>
        <dbReference type="Pfam" id="PF14111"/>
    </source>
</evidence>
<feature type="domain" description="DUF4283" evidence="2">
    <location>
        <begin position="37"/>
        <end position="116"/>
    </location>
</feature>
<protein>
    <recommendedName>
        <fullName evidence="6">DUF4283 domain-containing protein</fullName>
    </recommendedName>
</protein>
<feature type="compositionally biased region" description="Basic and acidic residues" evidence="1">
    <location>
        <begin position="303"/>
        <end position="321"/>
    </location>
</feature>
<accession>A0A397Y646</accession>
<proteinExistence type="predicted"/>
<gene>
    <name evidence="4" type="ORF">BRARA_I03822</name>
</gene>
<feature type="compositionally biased region" description="Basic and acidic residues" evidence="1">
    <location>
        <begin position="223"/>
        <end position="253"/>
    </location>
</feature>
<feature type="region of interest" description="Disordered" evidence="1">
    <location>
        <begin position="559"/>
        <end position="597"/>
    </location>
</feature>
<dbReference type="PANTHER" id="PTHR31286">
    <property type="entry name" value="GLYCINE-RICH CELL WALL STRUCTURAL PROTEIN 1.8-LIKE"/>
    <property type="match status" value="1"/>
</dbReference>
<dbReference type="EMBL" id="CM010636">
    <property type="protein sequence ID" value="RID47204.1"/>
    <property type="molecule type" value="Genomic_DNA"/>
</dbReference>
<evidence type="ECO:0008006" key="6">
    <source>
        <dbReference type="Google" id="ProtNLM"/>
    </source>
</evidence>
<evidence type="ECO:0000313" key="5">
    <source>
        <dbReference type="Proteomes" id="UP000264353"/>
    </source>
</evidence>
<feature type="compositionally biased region" description="Basic and acidic residues" evidence="1">
    <location>
        <begin position="328"/>
        <end position="344"/>
    </location>
</feature>
<dbReference type="Pfam" id="PF14392">
    <property type="entry name" value="zf-CCHC_4"/>
    <property type="match status" value="1"/>
</dbReference>